<accession>A0A8J2WCZ7</accession>
<name>A0A8J2WCZ7_9CRUS</name>
<sequence length="80" mass="9172">MRFGLNSDLGFSDEDRQENIRRVAEVAKFWLKREQGCLYKKARQGTIKSNPLSTGYGFGLMNQPLTPLHETLKSSEKICH</sequence>
<protein>
    <recommendedName>
        <fullName evidence="2">APS kinase domain-containing protein</fullName>
    </recommendedName>
</protein>
<evidence type="ECO:0000313" key="3">
    <source>
        <dbReference type="EMBL" id="CAH0113749.1"/>
    </source>
</evidence>
<dbReference type="AlphaFoldDB" id="A0A8J2WCZ7"/>
<dbReference type="Pfam" id="PF01583">
    <property type="entry name" value="APS_kinase"/>
    <property type="match status" value="1"/>
</dbReference>
<comment type="caution">
    <text evidence="3">The sequence shown here is derived from an EMBL/GenBank/DDBJ whole genome shotgun (WGS) entry which is preliminary data.</text>
</comment>
<dbReference type="Gene3D" id="3.40.50.300">
    <property type="entry name" value="P-loop containing nucleotide triphosphate hydrolases"/>
    <property type="match status" value="1"/>
</dbReference>
<organism evidence="3 4">
    <name type="scientific">Daphnia galeata</name>
    <dbReference type="NCBI Taxonomy" id="27404"/>
    <lineage>
        <taxon>Eukaryota</taxon>
        <taxon>Metazoa</taxon>
        <taxon>Ecdysozoa</taxon>
        <taxon>Arthropoda</taxon>
        <taxon>Crustacea</taxon>
        <taxon>Branchiopoda</taxon>
        <taxon>Diplostraca</taxon>
        <taxon>Cladocera</taxon>
        <taxon>Anomopoda</taxon>
        <taxon>Daphniidae</taxon>
        <taxon>Daphnia</taxon>
    </lineage>
</organism>
<dbReference type="InterPro" id="IPR027417">
    <property type="entry name" value="P-loop_NTPase"/>
</dbReference>
<dbReference type="EMBL" id="CAKKLH010000346">
    <property type="protein sequence ID" value="CAH0113749.1"/>
    <property type="molecule type" value="Genomic_DNA"/>
</dbReference>
<keyword evidence="4" id="KW-1185">Reference proteome</keyword>
<feature type="domain" description="APS kinase" evidence="2">
    <location>
        <begin position="1"/>
        <end position="29"/>
    </location>
</feature>
<proteinExistence type="predicted"/>
<gene>
    <name evidence="3" type="ORF">DGAL_LOCUS17660</name>
</gene>
<evidence type="ECO:0000259" key="2">
    <source>
        <dbReference type="Pfam" id="PF01583"/>
    </source>
</evidence>
<reference evidence="3" key="1">
    <citation type="submission" date="2021-11" db="EMBL/GenBank/DDBJ databases">
        <authorList>
            <person name="Schell T."/>
        </authorList>
    </citation>
    <scope>NUCLEOTIDE SEQUENCE</scope>
    <source>
        <strain evidence="3">M5</strain>
    </source>
</reference>
<evidence type="ECO:0000313" key="4">
    <source>
        <dbReference type="Proteomes" id="UP000789390"/>
    </source>
</evidence>
<evidence type="ECO:0000256" key="1">
    <source>
        <dbReference type="ARBA" id="ARBA00022679"/>
    </source>
</evidence>
<dbReference type="Proteomes" id="UP000789390">
    <property type="component" value="Unassembled WGS sequence"/>
</dbReference>
<dbReference type="InterPro" id="IPR059117">
    <property type="entry name" value="APS_kinase_dom"/>
</dbReference>
<keyword evidence="1" id="KW-0808">Transferase</keyword>
<dbReference type="OrthoDB" id="506431at2759"/>